<dbReference type="Pfam" id="PF01326">
    <property type="entry name" value="PPDK_N"/>
    <property type="match status" value="1"/>
</dbReference>
<dbReference type="InterPro" id="IPR008279">
    <property type="entry name" value="PEP-util_enz_mobile_dom"/>
</dbReference>
<sequence>MIHSFDSSHTWSLKEAGGKGLNLVNMVKAGLPVPPGFIISTAAYRQFMSDYKLENMVQNELFGIDPENVHQLEQKASWIQQSIMKHEVPQQARASIMEAQQKLGDMPLAVRSSATAEDLPDLSFAGQHDSNLDIEGEEQLMESIKRCWASLWNARAISYRIHHGISHHPDELALAVVVQVMVESEKSGVLFTVNPLTNRRDQLLVNAAWGMGEGVVSGKVTPDTYILSKENGRLITAEIAKKQTKIIRTKTGPQKADVPYEEREQACLSKEELEQLYTLAKAVNKYDDRPQDTEWVIGDGNLFIVQARPVTSLHETVSPPDPPEKGLRLYLSFTRVSQGISIPFTPLGLDVQRLEMKGALHALGYKQAYADTAFKTAEGRIYWDCTEVIRNKKRAFNIADSLSLKDPGAEKLLKQFVTENEQELQQQKSGLYVPFKLAAVGGRLLIRAIAASVQPHLAEKRQVQLAHKHLQAMMKVKQQAGSRREKLEAVHTIMDEAMRIILHQCAYIVPGLSAEKRAKKRTALWLEDSKLLNPVLHALPNSPTTQMGKRLVEIAAAYDEAGMDPDPEHRLIQEFLEEYGHRSTTELDIGIPRWYEDTAYLLQLIESYREQGAAALSKKLDEQAAYARVQIELLKREAEKHKGKQGAKKLERDCLHIRRLLGLRERPKFDLIRSFALVRQLMMEIGEELEQSGNLHHKEDVFFLKLEELYHEEASFLETVASRKKRYNKQRQRKSVPRFMTSTGECLYESTTLQQDGALQGNPISSGETEGTVRVLTEPAEARLNPGEILVTHSTDPSWTPLFLTAGGLVMETGGSGSHGGIVAREYGIPAVAGIENVSEKLQTGDRVRLNGTTGTVQVLASASAYREEHTGS</sequence>
<protein>
    <submittedName>
        <fullName evidence="3">Pyruvate, phosphate dikinase</fullName>
    </submittedName>
</protein>
<feature type="domain" description="Pyruvate phosphate dikinase AMP/ATP-binding" evidence="2">
    <location>
        <begin position="15"/>
        <end position="316"/>
    </location>
</feature>
<accession>A0A969PQC5</accession>
<comment type="caution">
    <text evidence="3">The sequence shown here is derived from an EMBL/GenBank/DDBJ whole genome shotgun (WGS) entry which is preliminary data.</text>
</comment>
<organism evidence="3 4">
    <name type="scientific">Alkalicoccus luteus</name>
    <dbReference type="NCBI Taxonomy" id="1237094"/>
    <lineage>
        <taxon>Bacteria</taxon>
        <taxon>Bacillati</taxon>
        <taxon>Bacillota</taxon>
        <taxon>Bacilli</taxon>
        <taxon>Bacillales</taxon>
        <taxon>Bacillaceae</taxon>
        <taxon>Alkalicoccus</taxon>
    </lineage>
</organism>
<name>A0A969PQC5_9BACI</name>
<dbReference type="InterPro" id="IPR013815">
    <property type="entry name" value="ATP_grasp_subdomain_1"/>
</dbReference>
<dbReference type="PANTHER" id="PTHR43615">
    <property type="entry name" value="PHOSPHOENOLPYRUVATE SYNTHASE-RELATED"/>
    <property type="match status" value="1"/>
</dbReference>
<keyword evidence="4" id="KW-1185">Reference proteome</keyword>
<dbReference type="Pfam" id="PF00391">
    <property type="entry name" value="PEP-utilizers"/>
    <property type="match status" value="1"/>
</dbReference>
<evidence type="ECO:0000259" key="2">
    <source>
        <dbReference type="Pfam" id="PF01326"/>
    </source>
</evidence>
<dbReference type="AlphaFoldDB" id="A0A969PQC5"/>
<dbReference type="EMBL" id="JAATHJ010000022">
    <property type="protein sequence ID" value="NJP38427.1"/>
    <property type="molecule type" value="Genomic_DNA"/>
</dbReference>
<dbReference type="RefSeq" id="WP_168007899.1">
    <property type="nucleotide sequence ID" value="NZ_JAATHJ010000022.1"/>
</dbReference>
<keyword evidence="3" id="KW-0670">Pyruvate</keyword>
<evidence type="ECO:0000259" key="1">
    <source>
        <dbReference type="Pfam" id="PF00391"/>
    </source>
</evidence>
<dbReference type="SUPFAM" id="SSF56059">
    <property type="entry name" value="Glutathione synthetase ATP-binding domain-like"/>
    <property type="match status" value="1"/>
</dbReference>
<feature type="domain" description="PEP-utilising enzyme mobile" evidence="1">
    <location>
        <begin position="785"/>
        <end position="855"/>
    </location>
</feature>
<dbReference type="Proteomes" id="UP000752012">
    <property type="component" value="Unassembled WGS sequence"/>
</dbReference>
<dbReference type="PANTHER" id="PTHR43615:SF1">
    <property type="entry name" value="PPDK_N DOMAIN-CONTAINING PROTEIN"/>
    <property type="match status" value="1"/>
</dbReference>
<dbReference type="Gene3D" id="3.30.1490.20">
    <property type="entry name" value="ATP-grasp fold, A domain"/>
    <property type="match status" value="1"/>
</dbReference>
<dbReference type="Gene3D" id="3.30.470.20">
    <property type="entry name" value="ATP-grasp fold, B domain"/>
    <property type="match status" value="1"/>
</dbReference>
<gene>
    <name evidence="3" type="ORF">HCN83_12595</name>
</gene>
<dbReference type="InterPro" id="IPR002192">
    <property type="entry name" value="PPDK_AMP/ATP-bd"/>
</dbReference>
<proteinExistence type="predicted"/>
<dbReference type="Gene3D" id="3.50.30.10">
    <property type="entry name" value="Phosphohistidine domain"/>
    <property type="match status" value="1"/>
</dbReference>
<dbReference type="InterPro" id="IPR036637">
    <property type="entry name" value="Phosphohistidine_dom_sf"/>
</dbReference>
<dbReference type="GO" id="GO:0005524">
    <property type="term" value="F:ATP binding"/>
    <property type="evidence" value="ECO:0007669"/>
    <property type="project" value="InterPro"/>
</dbReference>
<dbReference type="InterPro" id="IPR051549">
    <property type="entry name" value="PEP_Utilizing_Enz"/>
</dbReference>
<reference evidence="3 4" key="1">
    <citation type="submission" date="2020-03" db="EMBL/GenBank/DDBJ databases">
        <title>Assessment of the enzymatic potential of alkaline-tolerant lipase obtained from Bacillus luteus H11 (technogenic soil) for the bioremediation of saline soils contaminated with petroleum substances.</title>
        <authorList>
            <person name="Kalwasinska A."/>
        </authorList>
    </citation>
    <scope>NUCLEOTIDE SEQUENCE [LARGE SCALE GENOMIC DNA]</scope>
    <source>
        <strain evidence="3 4">H11</strain>
    </source>
</reference>
<evidence type="ECO:0000313" key="3">
    <source>
        <dbReference type="EMBL" id="NJP38427.1"/>
    </source>
</evidence>
<dbReference type="GO" id="GO:0016301">
    <property type="term" value="F:kinase activity"/>
    <property type="evidence" value="ECO:0007669"/>
    <property type="project" value="InterPro"/>
</dbReference>
<dbReference type="SUPFAM" id="SSF52009">
    <property type="entry name" value="Phosphohistidine domain"/>
    <property type="match status" value="1"/>
</dbReference>
<evidence type="ECO:0000313" key="4">
    <source>
        <dbReference type="Proteomes" id="UP000752012"/>
    </source>
</evidence>